<proteinExistence type="predicted"/>
<protein>
    <recommendedName>
        <fullName evidence="2">Helix-turn-helix domain-containing protein</fullName>
    </recommendedName>
</protein>
<reference evidence="1" key="1">
    <citation type="submission" date="2015-06" db="EMBL/GenBank/DDBJ databases">
        <authorList>
            <person name="Joergensen T."/>
        </authorList>
    </citation>
    <scope>NUCLEOTIDE SEQUENCE</scope>
    <source>
        <strain evidence="1">RGFK1434</strain>
    </source>
</reference>
<name>A0A0H5QNA2_9ZZZZ</name>
<reference evidence="1" key="2">
    <citation type="submission" date="2015-07" db="EMBL/GenBank/DDBJ databases">
        <title>Plasmids, circular viruses and viroids from rat gut.</title>
        <authorList>
            <person name="Jorgensen T.J."/>
            <person name="Hansen M.A."/>
            <person name="Xu Z."/>
            <person name="Tabak M.A."/>
            <person name="Sorensen S.J."/>
            <person name="Hansen L.H."/>
        </authorList>
    </citation>
    <scope>NUCLEOTIDE SEQUENCE</scope>
    <source>
        <strain evidence="1">RGFK1434</strain>
    </source>
</reference>
<dbReference type="AlphaFoldDB" id="A0A0H5QNA2"/>
<evidence type="ECO:0000313" key="1">
    <source>
        <dbReference type="EMBL" id="CRY97237.1"/>
    </source>
</evidence>
<dbReference type="EMBL" id="LN853979">
    <property type="protein sequence ID" value="CRY97237.1"/>
    <property type="molecule type" value="Genomic_DNA"/>
</dbReference>
<sequence>MRGPECTFPGRTWCISGLLFRCSSRARAAASTPAPGSRFPASRFKRNARLLTKSHPVCYSWCVDDLELPGMPAAKPPKKWSERWSRLEMERFKALSREHGGLTIPTFAAILLGVSRARLYQLLDAGRLPVYEVHDKTWLAVDDIEAFAALDRSGGAFRYASAA</sequence>
<accession>A0A0H5QNA2</accession>
<organism evidence="1">
    <name type="scientific">uncultured prokaryote</name>
    <dbReference type="NCBI Taxonomy" id="198431"/>
    <lineage>
        <taxon>unclassified sequences</taxon>
        <taxon>environmental samples</taxon>
    </lineage>
</organism>
<evidence type="ECO:0008006" key="2">
    <source>
        <dbReference type="Google" id="ProtNLM"/>
    </source>
</evidence>